<feature type="domain" description="DUF4130" evidence="1">
    <location>
        <begin position="83"/>
        <end position="251"/>
    </location>
</feature>
<dbReference type="InterPro" id="IPR023875">
    <property type="entry name" value="DNA_repair_put"/>
</dbReference>
<dbReference type="InterPro" id="IPR025404">
    <property type="entry name" value="DUF4130"/>
</dbReference>
<comment type="caution">
    <text evidence="2">The sequence shown here is derived from an EMBL/GenBank/DDBJ whole genome shotgun (WGS) entry which is preliminary data.</text>
</comment>
<sequence length="253" mass="30276">MVIFHYDKTFEGLLSAVFDAYFRKTFPDKLLGLEEIDPLFVDENYTVVTQKDKAERVWKALKKKLSSNACNMLTYVWLSELEESDRLIFQYIRKVFDSEVSIELNLIDDDILQVRNLAQKVNKERLRMIEFVRFQKAADDIFFAPISPDYNCLPLIIQHFKARFADQKWIIYDIKRDYGFYYDLKTVTEMTLETTSLFPGGKLNEALMAEDEKKFQQLWKAYFKSTTIKDRINPKLHCQLLPRRYWKYMTEKQ</sequence>
<evidence type="ECO:0000313" key="3">
    <source>
        <dbReference type="Proteomes" id="UP000544222"/>
    </source>
</evidence>
<gene>
    <name evidence="2" type="ORF">FHX64_000919</name>
</gene>
<dbReference type="NCBIfam" id="TIGR03915">
    <property type="entry name" value="SAM_7_link_chp"/>
    <property type="match status" value="1"/>
</dbReference>
<accession>A0A7W5H1V0</accession>
<name>A0A7W5H1V0_9PORP</name>
<dbReference type="Pfam" id="PF13566">
    <property type="entry name" value="DUF4130"/>
    <property type="match status" value="1"/>
</dbReference>
<dbReference type="RefSeq" id="WP_183412604.1">
    <property type="nucleotide sequence ID" value="NZ_JACHYB010000001.1"/>
</dbReference>
<keyword evidence="3" id="KW-1185">Reference proteome</keyword>
<proteinExistence type="predicted"/>
<evidence type="ECO:0000313" key="2">
    <source>
        <dbReference type="EMBL" id="MBB3186756.1"/>
    </source>
</evidence>
<dbReference type="EMBL" id="JACHYB010000001">
    <property type="protein sequence ID" value="MBB3186756.1"/>
    <property type="molecule type" value="Genomic_DNA"/>
</dbReference>
<dbReference type="Proteomes" id="UP000544222">
    <property type="component" value="Unassembled WGS sequence"/>
</dbReference>
<evidence type="ECO:0000259" key="1">
    <source>
        <dbReference type="Pfam" id="PF13566"/>
    </source>
</evidence>
<reference evidence="2 3" key="1">
    <citation type="submission" date="2020-08" db="EMBL/GenBank/DDBJ databases">
        <title>Genomic Encyclopedia of Type Strains, Phase IV (KMG-IV): sequencing the most valuable type-strain genomes for metagenomic binning, comparative biology and taxonomic classification.</title>
        <authorList>
            <person name="Goeker M."/>
        </authorList>
    </citation>
    <scope>NUCLEOTIDE SEQUENCE [LARGE SCALE GENOMIC DNA]</scope>
    <source>
        <strain evidence="2 3">DSM 27471</strain>
    </source>
</reference>
<dbReference type="AlphaFoldDB" id="A0A7W5H1V0"/>
<organism evidence="2 3">
    <name type="scientific">Microbacter margulisiae</name>
    <dbReference type="NCBI Taxonomy" id="1350067"/>
    <lineage>
        <taxon>Bacteria</taxon>
        <taxon>Pseudomonadati</taxon>
        <taxon>Bacteroidota</taxon>
        <taxon>Bacteroidia</taxon>
        <taxon>Bacteroidales</taxon>
        <taxon>Porphyromonadaceae</taxon>
        <taxon>Microbacter</taxon>
    </lineage>
</organism>
<protein>
    <submittedName>
        <fullName evidence="2">Putative DNA metabolism protein</fullName>
    </submittedName>
</protein>